<comment type="similarity">
    <text evidence="1">Belongs to the short-chain dehydrogenases/reductases (SDR) family.</text>
</comment>
<evidence type="ECO:0000313" key="4">
    <source>
        <dbReference type="Proteomes" id="UP000799118"/>
    </source>
</evidence>
<dbReference type="Pfam" id="PF00106">
    <property type="entry name" value="adh_short"/>
    <property type="match status" value="1"/>
</dbReference>
<proteinExistence type="inferred from homology"/>
<evidence type="ECO:0000313" key="3">
    <source>
        <dbReference type="EMBL" id="KAE9401800.1"/>
    </source>
</evidence>
<keyword evidence="4" id="KW-1185">Reference proteome</keyword>
<dbReference type="PRINTS" id="PR00081">
    <property type="entry name" value="GDHRDH"/>
</dbReference>
<gene>
    <name evidence="3" type="ORF">BT96DRAFT_817469</name>
</gene>
<dbReference type="AlphaFoldDB" id="A0A6A4HVP1"/>
<sequence>MTISYKLKLAPTYHRDTYPSISPTKPSLTQTGKTILITGGGDGIGLEIARSFAKARASRIIIVGRRAGLLDEAVRKLRDEFQSGGTEFMAHQTDIGSDTSISSLWEFLHSQNILVHVIVFNATHMIPNPPDTLSTAKNELMDAFNVNVGGNFVMAANFVKQALRPAGTQLFLVNISTLAIHTTVPTMASYGVSKAAFTGLLGRIANDCPAEDVQIISFHPGALYSEGASKILDKDTLDWDEFALPADFSVWAASPEAAWLHGRFVWAHWDVDELRSDPEVLKRLEEEKGYLMVGVQGLTAATIEPMSDAKKN</sequence>
<keyword evidence="2" id="KW-0560">Oxidoreductase</keyword>
<dbReference type="Proteomes" id="UP000799118">
    <property type="component" value="Unassembled WGS sequence"/>
</dbReference>
<evidence type="ECO:0000256" key="1">
    <source>
        <dbReference type="ARBA" id="ARBA00006484"/>
    </source>
</evidence>
<reference evidence="3" key="1">
    <citation type="journal article" date="2019" name="Environ. Microbiol.">
        <title>Fungal ecological strategies reflected in gene transcription - a case study of two litter decomposers.</title>
        <authorList>
            <person name="Barbi F."/>
            <person name="Kohler A."/>
            <person name="Barry K."/>
            <person name="Baskaran P."/>
            <person name="Daum C."/>
            <person name="Fauchery L."/>
            <person name="Ihrmark K."/>
            <person name="Kuo A."/>
            <person name="LaButti K."/>
            <person name="Lipzen A."/>
            <person name="Morin E."/>
            <person name="Grigoriev I.V."/>
            <person name="Henrissat B."/>
            <person name="Lindahl B."/>
            <person name="Martin F."/>
        </authorList>
    </citation>
    <scope>NUCLEOTIDE SEQUENCE</scope>
    <source>
        <strain evidence="3">JB14</strain>
    </source>
</reference>
<dbReference type="EMBL" id="ML769442">
    <property type="protein sequence ID" value="KAE9401800.1"/>
    <property type="molecule type" value="Genomic_DNA"/>
</dbReference>
<protein>
    <submittedName>
        <fullName evidence="3">Short-chain dehydrogenase/reductase</fullName>
    </submittedName>
</protein>
<dbReference type="GO" id="GO:0016491">
    <property type="term" value="F:oxidoreductase activity"/>
    <property type="evidence" value="ECO:0007669"/>
    <property type="project" value="UniProtKB-KW"/>
</dbReference>
<dbReference type="CDD" id="cd05233">
    <property type="entry name" value="SDR_c"/>
    <property type="match status" value="1"/>
</dbReference>
<dbReference type="Gene3D" id="3.40.50.720">
    <property type="entry name" value="NAD(P)-binding Rossmann-like Domain"/>
    <property type="match status" value="1"/>
</dbReference>
<dbReference type="OrthoDB" id="2833899at2759"/>
<evidence type="ECO:0000256" key="2">
    <source>
        <dbReference type="ARBA" id="ARBA00023002"/>
    </source>
</evidence>
<dbReference type="PANTHER" id="PTHR43115:SF4">
    <property type="entry name" value="DEHYDROGENASE_REDUCTASE SDR FAMILY MEMBER 11"/>
    <property type="match status" value="1"/>
</dbReference>
<dbReference type="InterPro" id="IPR036291">
    <property type="entry name" value="NAD(P)-bd_dom_sf"/>
</dbReference>
<accession>A0A6A4HVP1</accession>
<dbReference type="PANTHER" id="PTHR43115">
    <property type="entry name" value="DEHYDROGENASE/REDUCTASE SDR FAMILY MEMBER 11"/>
    <property type="match status" value="1"/>
</dbReference>
<name>A0A6A4HVP1_9AGAR</name>
<dbReference type="InterPro" id="IPR002347">
    <property type="entry name" value="SDR_fam"/>
</dbReference>
<organism evidence="3 4">
    <name type="scientific">Gymnopus androsaceus JB14</name>
    <dbReference type="NCBI Taxonomy" id="1447944"/>
    <lineage>
        <taxon>Eukaryota</taxon>
        <taxon>Fungi</taxon>
        <taxon>Dikarya</taxon>
        <taxon>Basidiomycota</taxon>
        <taxon>Agaricomycotina</taxon>
        <taxon>Agaricomycetes</taxon>
        <taxon>Agaricomycetidae</taxon>
        <taxon>Agaricales</taxon>
        <taxon>Marasmiineae</taxon>
        <taxon>Omphalotaceae</taxon>
        <taxon>Gymnopus</taxon>
    </lineage>
</organism>
<dbReference type="SUPFAM" id="SSF51735">
    <property type="entry name" value="NAD(P)-binding Rossmann-fold domains"/>
    <property type="match status" value="1"/>
</dbReference>